<evidence type="ECO:0000256" key="3">
    <source>
        <dbReference type="ARBA" id="ARBA00034247"/>
    </source>
</evidence>
<gene>
    <name evidence="5" type="ORF">VZ94_12820</name>
</gene>
<accession>A0A0F3IHE0</accession>
<protein>
    <recommendedName>
        <fullName evidence="2">diguanylate cyclase</fullName>
        <ecNumber evidence="2">2.7.7.65</ecNumber>
    </recommendedName>
</protein>
<comment type="cofactor">
    <cofactor evidence="1">
        <name>Mg(2+)</name>
        <dbReference type="ChEBI" id="CHEBI:18420"/>
    </cofactor>
</comment>
<dbReference type="InterPro" id="IPR029787">
    <property type="entry name" value="Nucleotide_cyclase"/>
</dbReference>
<evidence type="ECO:0000313" key="5">
    <source>
        <dbReference type="EMBL" id="KJV06205.1"/>
    </source>
</evidence>
<reference evidence="6" key="1">
    <citation type="submission" date="2015-03" db="EMBL/GenBank/DDBJ databases">
        <title>Draft genome sequence of a novel methanotroph (Sn10-6) isolated from flooded ricefield rhizosphere in India.</title>
        <authorList>
            <person name="Pandit P.S."/>
            <person name="Pore S.D."/>
            <person name="Arora P."/>
            <person name="Kapse N.G."/>
            <person name="Dhakephalkar P.K."/>
            <person name="Rahalkar M.C."/>
        </authorList>
    </citation>
    <scope>NUCLEOTIDE SEQUENCE [LARGE SCALE GENOMIC DNA]</scope>
    <source>
        <strain evidence="6">Sn10-6</strain>
    </source>
</reference>
<dbReference type="GO" id="GO:0043709">
    <property type="term" value="P:cell adhesion involved in single-species biofilm formation"/>
    <property type="evidence" value="ECO:0007669"/>
    <property type="project" value="TreeGrafter"/>
</dbReference>
<dbReference type="InterPro" id="IPR050469">
    <property type="entry name" value="Diguanylate_Cyclase"/>
</dbReference>
<dbReference type="SMART" id="SM00267">
    <property type="entry name" value="GGDEF"/>
    <property type="match status" value="1"/>
</dbReference>
<name>A0A0F3IHE0_9GAMM</name>
<dbReference type="Pfam" id="PF00990">
    <property type="entry name" value="GGDEF"/>
    <property type="match status" value="1"/>
</dbReference>
<dbReference type="NCBIfam" id="TIGR00254">
    <property type="entry name" value="GGDEF"/>
    <property type="match status" value="1"/>
</dbReference>
<dbReference type="Proteomes" id="UP000033684">
    <property type="component" value="Unassembled WGS sequence"/>
</dbReference>
<dbReference type="FunFam" id="3.30.70.270:FF:000001">
    <property type="entry name" value="Diguanylate cyclase domain protein"/>
    <property type="match status" value="1"/>
</dbReference>
<organism evidence="5 6">
    <name type="scientific">Methylocucumis oryzae</name>
    <dbReference type="NCBI Taxonomy" id="1632867"/>
    <lineage>
        <taxon>Bacteria</taxon>
        <taxon>Pseudomonadati</taxon>
        <taxon>Pseudomonadota</taxon>
        <taxon>Gammaproteobacteria</taxon>
        <taxon>Methylococcales</taxon>
        <taxon>Methylococcaceae</taxon>
        <taxon>Methylocucumis</taxon>
    </lineage>
</organism>
<dbReference type="PANTHER" id="PTHR45138:SF9">
    <property type="entry name" value="DIGUANYLATE CYCLASE DGCM-RELATED"/>
    <property type="match status" value="1"/>
</dbReference>
<comment type="catalytic activity">
    <reaction evidence="3">
        <text>2 GTP = 3',3'-c-di-GMP + 2 diphosphate</text>
        <dbReference type="Rhea" id="RHEA:24898"/>
        <dbReference type="ChEBI" id="CHEBI:33019"/>
        <dbReference type="ChEBI" id="CHEBI:37565"/>
        <dbReference type="ChEBI" id="CHEBI:58805"/>
        <dbReference type="EC" id="2.7.7.65"/>
    </reaction>
</comment>
<evidence type="ECO:0000313" key="6">
    <source>
        <dbReference type="Proteomes" id="UP000033684"/>
    </source>
</evidence>
<dbReference type="AlphaFoldDB" id="A0A0F3IHE0"/>
<dbReference type="EC" id="2.7.7.65" evidence="2"/>
<dbReference type="InterPro" id="IPR035965">
    <property type="entry name" value="PAS-like_dom_sf"/>
</dbReference>
<dbReference type="Gene3D" id="3.30.450.20">
    <property type="entry name" value="PAS domain"/>
    <property type="match status" value="1"/>
</dbReference>
<dbReference type="InterPro" id="IPR043128">
    <property type="entry name" value="Rev_trsase/Diguanyl_cyclase"/>
</dbReference>
<dbReference type="GO" id="GO:1902201">
    <property type="term" value="P:negative regulation of bacterial-type flagellum-dependent cell motility"/>
    <property type="evidence" value="ECO:0007669"/>
    <property type="project" value="TreeGrafter"/>
</dbReference>
<reference evidence="5 6" key="2">
    <citation type="journal article" date="2016" name="Microb. Ecol.">
        <title>Genome Characteristics of a Novel Type I Methanotroph (Sn10-6) Isolated from a Flooded Indian Rice Field.</title>
        <authorList>
            <person name="Rahalkar M.C."/>
            <person name="Pandit P.S."/>
            <person name="Dhakephalkar P.K."/>
            <person name="Pore S."/>
            <person name="Arora P."/>
            <person name="Kapse N."/>
        </authorList>
    </citation>
    <scope>NUCLEOTIDE SEQUENCE [LARGE SCALE GENOMIC DNA]</scope>
    <source>
        <strain evidence="5 6">Sn10-6</strain>
    </source>
</reference>
<dbReference type="RefSeq" id="WP_045779530.1">
    <property type="nucleotide sequence ID" value="NZ_LAJX01000126.1"/>
</dbReference>
<dbReference type="PANTHER" id="PTHR45138">
    <property type="entry name" value="REGULATORY COMPONENTS OF SENSORY TRANSDUCTION SYSTEM"/>
    <property type="match status" value="1"/>
</dbReference>
<dbReference type="EMBL" id="LAJX01000126">
    <property type="protein sequence ID" value="KJV06205.1"/>
    <property type="molecule type" value="Genomic_DNA"/>
</dbReference>
<sequence>MQLPPSLHTSILHSLEDQIAVINQSGNILEVNLAWQNFGCENGMPSGYTCEGFNYLDTLSNAAAAGDNYAGHAFQGIMDVLAGNLEVFYFEYPCHSPNEKRWFTMRVVALHGDESGSLFVISHHNVTQRKLAEERVEELAMKDPLTGLSNRRAFEFFLSSEIRSSIRNQTPIGLVLIDVDYFKNYNDEFGHAAGDQCLINVGQILLAHARRPSDHSARIGGDEFALILGNSPLEIVRQIAESILKSINDLKMLFGDSKQVSVSIGLLSVIPHKNITEDFLFKEADKALYCAKSAGRNQIVAIQSITTMPRTSLEPPSHHESIN</sequence>
<keyword evidence="6" id="KW-1185">Reference proteome</keyword>
<dbReference type="GO" id="GO:0052621">
    <property type="term" value="F:diguanylate cyclase activity"/>
    <property type="evidence" value="ECO:0007669"/>
    <property type="project" value="UniProtKB-EC"/>
</dbReference>
<dbReference type="CDD" id="cd01949">
    <property type="entry name" value="GGDEF"/>
    <property type="match status" value="1"/>
</dbReference>
<dbReference type="PROSITE" id="PS50887">
    <property type="entry name" value="GGDEF"/>
    <property type="match status" value="1"/>
</dbReference>
<feature type="domain" description="GGDEF" evidence="4">
    <location>
        <begin position="170"/>
        <end position="304"/>
    </location>
</feature>
<dbReference type="InterPro" id="IPR000160">
    <property type="entry name" value="GGDEF_dom"/>
</dbReference>
<dbReference type="GO" id="GO:0005886">
    <property type="term" value="C:plasma membrane"/>
    <property type="evidence" value="ECO:0007669"/>
    <property type="project" value="TreeGrafter"/>
</dbReference>
<dbReference type="SUPFAM" id="SSF55785">
    <property type="entry name" value="PYP-like sensor domain (PAS domain)"/>
    <property type="match status" value="1"/>
</dbReference>
<dbReference type="SUPFAM" id="SSF55073">
    <property type="entry name" value="Nucleotide cyclase"/>
    <property type="match status" value="1"/>
</dbReference>
<comment type="caution">
    <text evidence="5">The sequence shown here is derived from an EMBL/GenBank/DDBJ whole genome shotgun (WGS) entry which is preliminary data.</text>
</comment>
<evidence type="ECO:0000259" key="4">
    <source>
        <dbReference type="PROSITE" id="PS50887"/>
    </source>
</evidence>
<dbReference type="Gene3D" id="3.30.70.270">
    <property type="match status" value="1"/>
</dbReference>
<evidence type="ECO:0000256" key="2">
    <source>
        <dbReference type="ARBA" id="ARBA00012528"/>
    </source>
</evidence>
<evidence type="ECO:0000256" key="1">
    <source>
        <dbReference type="ARBA" id="ARBA00001946"/>
    </source>
</evidence>
<proteinExistence type="predicted"/>